<feature type="region of interest" description="Disordered" evidence="1">
    <location>
        <begin position="130"/>
        <end position="174"/>
    </location>
</feature>
<gene>
    <name evidence="2" type="ORF">EYF80_061973</name>
</gene>
<feature type="region of interest" description="Disordered" evidence="1">
    <location>
        <begin position="1"/>
        <end position="21"/>
    </location>
</feature>
<reference evidence="2 3" key="1">
    <citation type="submission" date="2019-03" db="EMBL/GenBank/DDBJ databases">
        <title>First draft genome of Liparis tanakae, snailfish: a comprehensive survey of snailfish specific genes.</title>
        <authorList>
            <person name="Kim W."/>
            <person name="Song I."/>
            <person name="Jeong J.-H."/>
            <person name="Kim D."/>
            <person name="Kim S."/>
            <person name="Ryu S."/>
            <person name="Song J.Y."/>
            <person name="Lee S.K."/>
        </authorList>
    </citation>
    <scope>NUCLEOTIDE SEQUENCE [LARGE SCALE GENOMIC DNA]</scope>
    <source>
        <tissue evidence="2">Muscle</tissue>
    </source>
</reference>
<feature type="compositionally biased region" description="Gly residues" evidence="1">
    <location>
        <begin position="136"/>
        <end position="147"/>
    </location>
</feature>
<sequence>MASTAAPKIPTNQHRKPTAAAGCLEGVTGRRGASSDARLINRLVSFEELQVQSWREQVARGGLTQDQQGASFYVLWPRSWSGFHHRGAVPLCGAPPALGSGDEAAGTTPPPVRARGIWAEVGGWLNAAAPARSDEGLGGASDGGGAGESVRVEPGGDGEHPASVAPHVHVHPRHLREVELRGDTGVFRYR</sequence>
<evidence type="ECO:0000313" key="3">
    <source>
        <dbReference type="Proteomes" id="UP000314294"/>
    </source>
</evidence>
<protein>
    <submittedName>
        <fullName evidence="2">Uncharacterized protein</fullName>
    </submittedName>
</protein>
<keyword evidence="3" id="KW-1185">Reference proteome</keyword>
<dbReference type="AlphaFoldDB" id="A0A4Z2EGV4"/>
<accession>A0A4Z2EGV4</accession>
<dbReference type="Proteomes" id="UP000314294">
    <property type="component" value="Unassembled WGS sequence"/>
</dbReference>
<dbReference type="EMBL" id="SRLO01007608">
    <property type="protein sequence ID" value="TNN27881.1"/>
    <property type="molecule type" value="Genomic_DNA"/>
</dbReference>
<organism evidence="2 3">
    <name type="scientific">Liparis tanakae</name>
    <name type="common">Tanaka's snailfish</name>
    <dbReference type="NCBI Taxonomy" id="230148"/>
    <lineage>
        <taxon>Eukaryota</taxon>
        <taxon>Metazoa</taxon>
        <taxon>Chordata</taxon>
        <taxon>Craniata</taxon>
        <taxon>Vertebrata</taxon>
        <taxon>Euteleostomi</taxon>
        <taxon>Actinopterygii</taxon>
        <taxon>Neopterygii</taxon>
        <taxon>Teleostei</taxon>
        <taxon>Neoteleostei</taxon>
        <taxon>Acanthomorphata</taxon>
        <taxon>Eupercaria</taxon>
        <taxon>Perciformes</taxon>
        <taxon>Cottioidei</taxon>
        <taxon>Cottales</taxon>
        <taxon>Liparidae</taxon>
        <taxon>Liparis</taxon>
    </lineage>
</organism>
<proteinExistence type="predicted"/>
<comment type="caution">
    <text evidence="2">The sequence shown here is derived from an EMBL/GenBank/DDBJ whole genome shotgun (WGS) entry which is preliminary data.</text>
</comment>
<name>A0A4Z2EGV4_9TELE</name>
<evidence type="ECO:0000313" key="2">
    <source>
        <dbReference type="EMBL" id="TNN27881.1"/>
    </source>
</evidence>
<evidence type="ECO:0000256" key="1">
    <source>
        <dbReference type="SAM" id="MobiDB-lite"/>
    </source>
</evidence>